<evidence type="ECO:0000313" key="2">
    <source>
        <dbReference type="Proteomes" id="UP000245469"/>
    </source>
</evidence>
<accession>A0A316AAE5</accession>
<sequence>MRRLVVAEVDASDLTTCRLLAAFEQRRDALLPVAFLAFDDEVELIHTAPSHRRRGIGSALLALARQEVPALRYSGEQTEDGAAWARARGLDVPHADTFTPDAEVAWMASAVYLFLTHTEAEELQQLRPLRLPRRLSMRFPGRRRSR</sequence>
<gene>
    <name evidence="1" type="ORF">BXY45_10865</name>
</gene>
<proteinExistence type="predicted"/>
<keyword evidence="2" id="KW-1185">Reference proteome</keyword>
<dbReference type="Proteomes" id="UP000245469">
    <property type="component" value="Unassembled WGS sequence"/>
</dbReference>
<dbReference type="OrthoDB" id="4119890at2"/>
<dbReference type="InterPro" id="IPR016181">
    <property type="entry name" value="Acyl_CoA_acyltransferase"/>
</dbReference>
<name>A0A316AAE5_9ACTN</name>
<dbReference type="EMBL" id="QGDQ01000008">
    <property type="protein sequence ID" value="PWJ54158.1"/>
    <property type="molecule type" value="Genomic_DNA"/>
</dbReference>
<evidence type="ECO:0008006" key="3">
    <source>
        <dbReference type="Google" id="ProtNLM"/>
    </source>
</evidence>
<organism evidence="1 2">
    <name type="scientific">Quadrisphaera granulorum</name>
    <dbReference type="NCBI Taxonomy" id="317664"/>
    <lineage>
        <taxon>Bacteria</taxon>
        <taxon>Bacillati</taxon>
        <taxon>Actinomycetota</taxon>
        <taxon>Actinomycetes</taxon>
        <taxon>Kineosporiales</taxon>
        <taxon>Kineosporiaceae</taxon>
        <taxon>Quadrisphaera</taxon>
    </lineage>
</organism>
<protein>
    <recommendedName>
        <fullName evidence="3">Acetyltransferase (GNAT) family protein</fullName>
    </recommendedName>
</protein>
<dbReference type="CDD" id="cd04301">
    <property type="entry name" value="NAT_SF"/>
    <property type="match status" value="1"/>
</dbReference>
<reference evidence="1 2" key="1">
    <citation type="submission" date="2018-03" db="EMBL/GenBank/DDBJ databases">
        <title>Genomic Encyclopedia of Archaeal and Bacterial Type Strains, Phase II (KMG-II): from individual species to whole genera.</title>
        <authorList>
            <person name="Goeker M."/>
        </authorList>
    </citation>
    <scope>NUCLEOTIDE SEQUENCE [LARGE SCALE GENOMIC DNA]</scope>
    <source>
        <strain evidence="1 2">DSM 44889</strain>
    </source>
</reference>
<dbReference type="RefSeq" id="WP_109773845.1">
    <property type="nucleotide sequence ID" value="NZ_QGDQ01000008.1"/>
</dbReference>
<evidence type="ECO:0000313" key="1">
    <source>
        <dbReference type="EMBL" id="PWJ54158.1"/>
    </source>
</evidence>
<dbReference type="SUPFAM" id="SSF55729">
    <property type="entry name" value="Acyl-CoA N-acyltransferases (Nat)"/>
    <property type="match status" value="1"/>
</dbReference>
<dbReference type="AlphaFoldDB" id="A0A316AAE5"/>
<comment type="caution">
    <text evidence="1">The sequence shown here is derived from an EMBL/GenBank/DDBJ whole genome shotgun (WGS) entry which is preliminary data.</text>
</comment>
<dbReference type="Gene3D" id="3.40.630.30">
    <property type="match status" value="1"/>
</dbReference>